<keyword evidence="3" id="KW-1185">Reference proteome</keyword>
<keyword evidence="1" id="KW-0812">Transmembrane</keyword>
<gene>
    <name evidence="2" type="ORF">SAMN04487977_10458</name>
</gene>
<dbReference type="AlphaFoldDB" id="A0A1H9FIZ9"/>
<evidence type="ECO:0000256" key="1">
    <source>
        <dbReference type="SAM" id="Phobius"/>
    </source>
</evidence>
<keyword evidence="1" id="KW-0472">Membrane</keyword>
<keyword evidence="1" id="KW-1133">Transmembrane helix</keyword>
<evidence type="ECO:0000313" key="2">
    <source>
        <dbReference type="EMBL" id="SEQ37867.1"/>
    </source>
</evidence>
<feature type="transmembrane region" description="Helical" evidence="1">
    <location>
        <begin position="68"/>
        <end position="85"/>
    </location>
</feature>
<name>A0A1H9FIZ9_9SPIR</name>
<evidence type="ECO:0000313" key="3">
    <source>
        <dbReference type="Proteomes" id="UP000182360"/>
    </source>
</evidence>
<feature type="transmembrane region" description="Helical" evidence="1">
    <location>
        <begin position="18"/>
        <end position="38"/>
    </location>
</feature>
<reference evidence="2 3" key="1">
    <citation type="submission" date="2016-10" db="EMBL/GenBank/DDBJ databases">
        <authorList>
            <person name="de Groot N.N."/>
        </authorList>
    </citation>
    <scope>NUCLEOTIDE SEQUENCE [LARGE SCALE GENOMIC DNA]</scope>
    <source>
        <strain evidence="2 3">B25</strain>
    </source>
</reference>
<dbReference type="RefSeq" id="WP_074642851.1">
    <property type="nucleotide sequence ID" value="NZ_FOFU01000004.1"/>
</dbReference>
<sequence length="201" mass="21972">MGDIVEKSKTKKLTVKDLIFAGAFAAIYLIAVLAIMMLVGTVPILYVMCPGILGVLLGSIYLLSVTKVRKFGTALIIELLFACISTGFDPIAFTVCVVSALLAEICILIGRYKSKLWYAISYVFFNIGTAANFIRIFFAKDAYIENLQKRAGGSFADGMIKLLSPWWSWIMIIGLAVVGGIIGAFIGSKLIKKHFEKVEIV</sequence>
<dbReference type="NCBIfam" id="TIGR02185">
    <property type="entry name" value="Trep_Strep"/>
    <property type="match status" value="1"/>
</dbReference>
<protein>
    <submittedName>
        <fullName evidence="2">Energy-coupling factor transport system substrate-specific component</fullName>
    </submittedName>
</protein>
<dbReference type="OrthoDB" id="9781459at2"/>
<accession>A0A1H9FIZ9</accession>
<feature type="transmembrane region" description="Helical" evidence="1">
    <location>
        <begin position="166"/>
        <end position="187"/>
    </location>
</feature>
<feature type="transmembrane region" description="Helical" evidence="1">
    <location>
        <begin position="44"/>
        <end position="63"/>
    </location>
</feature>
<feature type="transmembrane region" description="Helical" evidence="1">
    <location>
        <begin position="91"/>
        <end position="109"/>
    </location>
</feature>
<dbReference type="EMBL" id="FOFU01000004">
    <property type="protein sequence ID" value="SEQ37867.1"/>
    <property type="molecule type" value="Genomic_DNA"/>
</dbReference>
<organism evidence="2 3">
    <name type="scientific">Treponema bryantii</name>
    <dbReference type="NCBI Taxonomy" id="163"/>
    <lineage>
        <taxon>Bacteria</taxon>
        <taxon>Pseudomonadati</taxon>
        <taxon>Spirochaetota</taxon>
        <taxon>Spirochaetia</taxon>
        <taxon>Spirochaetales</taxon>
        <taxon>Treponemataceae</taxon>
        <taxon>Treponema</taxon>
    </lineage>
</organism>
<dbReference type="InterPro" id="IPR011733">
    <property type="entry name" value="CHP02185_IM"/>
</dbReference>
<dbReference type="Proteomes" id="UP000182360">
    <property type="component" value="Unassembled WGS sequence"/>
</dbReference>
<feature type="transmembrane region" description="Helical" evidence="1">
    <location>
        <begin position="116"/>
        <end position="138"/>
    </location>
</feature>
<proteinExistence type="predicted"/>
<dbReference type="Pfam" id="PF09605">
    <property type="entry name" value="Trep_Strep"/>
    <property type="match status" value="1"/>
</dbReference>